<reference evidence="1 2" key="1">
    <citation type="submission" date="2019-05" db="EMBL/GenBank/DDBJ databases">
        <title>Another draft genome of Portunus trituberculatus and its Hox gene families provides insights of decapod evolution.</title>
        <authorList>
            <person name="Jeong J.-H."/>
            <person name="Song I."/>
            <person name="Kim S."/>
            <person name="Choi T."/>
            <person name="Kim D."/>
            <person name="Ryu S."/>
            <person name="Kim W."/>
        </authorList>
    </citation>
    <scope>NUCLEOTIDE SEQUENCE [LARGE SCALE GENOMIC DNA]</scope>
    <source>
        <tissue evidence="1">Muscle</tissue>
    </source>
</reference>
<gene>
    <name evidence="1" type="ORF">E2C01_010407</name>
</gene>
<sequence length="68" mass="7867">MMGSSPRSIENEDFENLREVLSVDRLETIDEDESFLLTCDVRLPSGARQVSLASGQHQQQQWRRTFLI</sequence>
<accession>A0A5B7D8L8</accession>
<dbReference type="Proteomes" id="UP000324222">
    <property type="component" value="Unassembled WGS sequence"/>
</dbReference>
<evidence type="ECO:0000313" key="2">
    <source>
        <dbReference type="Proteomes" id="UP000324222"/>
    </source>
</evidence>
<proteinExistence type="predicted"/>
<protein>
    <submittedName>
        <fullName evidence="1">Uncharacterized protein</fullName>
    </submittedName>
</protein>
<dbReference type="AlphaFoldDB" id="A0A5B7D8L8"/>
<organism evidence="1 2">
    <name type="scientific">Portunus trituberculatus</name>
    <name type="common">Swimming crab</name>
    <name type="synonym">Neptunus trituberculatus</name>
    <dbReference type="NCBI Taxonomy" id="210409"/>
    <lineage>
        <taxon>Eukaryota</taxon>
        <taxon>Metazoa</taxon>
        <taxon>Ecdysozoa</taxon>
        <taxon>Arthropoda</taxon>
        <taxon>Crustacea</taxon>
        <taxon>Multicrustacea</taxon>
        <taxon>Malacostraca</taxon>
        <taxon>Eumalacostraca</taxon>
        <taxon>Eucarida</taxon>
        <taxon>Decapoda</taxon>
        <taxon>Pleocyemata</taxon>
        <taxon>Brachyura</taxon>
        <taxon>Eubrachyura</taxon>
        <taxon>Portunoidea</taxon>
        <taxon>Portunidae</taxon>
        <taxon>Portuninae</taxon>
        <taxon>Portunus</taxon>
    </lineage>
</organism>
<keyword evidence="2" id="KW-1185">Reference proteome</keyword>
<evidence type="ECO:0000313" key="1">
    <source>
        <dbReference type="EMBL" id="MPC17546.1"/>
    </source>
</evidence>
<comment type="caution">
    <text evidence="1">The sequence shown here is derived from an EMBL/GenBank/DDBJ whole genome shotgun (WGS) entry which is preliminary data.</text>
</comment>
<name>A0A5B7D8L8_PORTR</name>
<dbReference type="EMBL" id="VSRR010000599">
    <property type="protein sequence ID" value="MPC17546.1"/>
    <property type="molecule type" value="Genomic_DNA"/>
</dbReference>